<feature type="compositionally biased region" description="Pro residues" evidence="10">
    <location>
        <begin position="1"/>
        <end position="11"/>
    </location>
</feature>
<dbReference type="FunFam" id="3.30.160.60:FF:000151">
    <property type="entry name" value="Zinc finger and SCAN domain-containing 21"/>
    <property type="match status" value="1"/>
</dbReference>
<evidence type="ECO:0000256" key="6">
    <source>
        <dbReference type="ARBA" id="ARBA00022833"/>
    </source>
</evidence>
<dbReference type="Pfam" id="PF00096">
    <property type="entry name" value="zf-C2H2"/>
    <property type="match status" value="3"/>
</dbReference>
<organism evidence="12 13">
    <name type="scientific">Pelusios castaneus</name>
    <name type="common">West African mud turtle</name>
    <dbReference type="NCBI Taxonomy" id="367368"/>
    <lineage>
        <taxon>Eukaryota</taxon>
        <taxon>Metazoa</taxon>
        <taxon>Chordata</taxon>
        <taxon>Craniata</taxon>
        <taxon>Vertebrata</taxon>
        <taxon>Euteleostomi</taxon>
        <taxon>Archelosauria</taxon>
        <taxon>Testudinata</taxon>
        <taxon>Testudines</taxon>
        <taxon>Pleurodira</taxon>
        <taxon>Pelomedusidae</taxon>
        <taxon>Pelusios</taxon>
    </lineage>
</organism>
<evidence type="ECO:0000313" key="12">
    <source>
        <dbReference type="Ensembl" id="ENSPCEP00000022194.1"/>
    </source>
</evidence>
<feature type="domain" description="C2H2-type" evidence="11">
    <location>
        <begin position="170"/>
        <end position="197"/>
    </location>
</feature>
<dbReference type="SMART" id="SM00355">
    <property type="entry name" value="ZnF_C2H2"/>
    <property type="match status" value="5"/>
</dbReference>
<keyword evidence="5 9" id="KW-0863">Zinc-finger</keyword>
<feature type="domain" description="C2H2-type" evidence="11">
    <location>
        <begin position="287"/>
        <end position="314"/>
    </location>
</feature>
<sequence>PQAPTPTPTPTPIDSEYPSSQADDMNNICFLLIPAGDEIMLQSLEEHCVQEEVRAQPPAGCRVGIKAEGKPEALDLPRMLLGRAEEPFPSQDQPVTWDSLCGSEGQPEAADDWGEPTVCGSSLCEFRPVVVEDEPHADQGLCVSAERGAGLQTEQRLALPQRIRAGEKPYRCAECDKSFCLKASLRKHQLSHAGQGAYSCPKCQRSFRLKRSLLEHQRSHVGESDRPFVCSTCGKNFGCRPELTQHQRLHTGERRYKCPECQKSFLQKRHLADHKRLHTGERPFQRYSCIECLESFPRKAFLEEHQRTHTRERPFQCARCNKSFRHRHSWRLLVPDLSRAVPSY</sequence>
<feature type="domain" description="C2H2-type" evidence="11">
    <location>
        <begin position="228"/>
        <end position="255"/>
    </location>
</feature>
<keyword evidence="13" id="KW-1185">Reference proteome</keyword>
<keyword evidence="7" id="KW-0238">DNA-binding</keyword>
<dbReference type="PANTHER" id="PTHR23226:SF377">
    <property type="entry name" value="ZINC FINGER AND SCAN DOMAIN-CONTAINING PROTEIN 20"/>
    <property type="match status" value="1"/>
</dbReference>
<keyword evidence="6" id="KW-0862">Zinc</keyword>
<evidence type="ECO:0000256" key="4">
    <source>
        <dbReference type="ARBA" id="ARBA00022737"/>
    </source>
</evidence>
<dbReference type="PROSITE" id="PS50157">
    <property type="entry name" value="ZINC_FINGER_C2H2_2"/>
    <property type="match status" value="5"/>
</dbReference>
<feature type="region of interest" description="Disordered" evidence="10">
    <location>
        <begin position="1"/>
        <end position="21"/>
    </location>
</feature>
<dbReference type="InterPro" id="IPR036236">
    <property type="entry name" value="Znf_C2H2_sf"/>
</dbReference>
<keyword evidence="4" id="KW-0677">Repeat</keyword>
<protein>
    <recommendedName>
        <fullName evidence="11">C2H2-type domain-containing protein</fullName>
    </recommendedName>
</protein>
<dbReference type="GO" id="GO:0008270">
    <property type="term" value="F:zinc ion binding"/>
    <property type="evidence" value="ECO:0007669"/>
    <property type="project" value="UniProtKB-KW"/>
</dbReference>
<comment type="similarity">
    <text evidence="2">Belongs to the krueppel C2H2-type zinc-finger protein family.</text>
</comment>
<feature type="domain" description="C2H2-type" evidence="11">
    <location>
        <begin position="198"/>
        <end position="225"/>
    </location>
</feature>
<proteinExistence type="inferred from homology"/>
<reference evidence="12" key="2">
    <citation type="submission" date="2025-09" db="UniProtKB">
        <authorList>
            <consortium name="Ensembl"/>
        </authorList>
    </citation>
    <scope>IDENTIFICATION</scope>
</reference>
<evidence type="ECO:0000256" key="3">
    <source>
        <dbReference type="ARBA" id="ARBA00022723"/>
    </source>
</evidence>
<dbReference type="GO" id="GO:0005634">
    <property type="term" value="C:nucleus"/>
    <property type="evidence" value="ECO:0007669"/>
    <property type="project" value="UniProtKB-SubCell"/>
</dbReference>
<dbReference type="PROSITE" id="PS00028">
    <property type="entry name" value="ZINC_FINGER_C2H2_1"/>
    <property type="match status" value="5"/>
</dbReference>
<evidence type="ECO:0000256" key="8">
    <source>
        <dbReference type="ARBA" id="ARBA00023242"/>
    </source>
</evidence>
<name>A0A8C8SKW3_9SAUR</name>
<reference evidence="12" key="1">
    <citation type="submission" date="2025-08" db="UniProtKB">
        <authorList>
            <consortium name="Ensembl"/>
        </authorList>
    </citation>
    <scope>IDENTIFICATION</scope>
</reference>
<dbReference type="AlphaFoldDB" id="A0A8C8SKW3"/>
<accession>A0A8C8SKW3</accession>
<dbReference type="FunFam" id="3.30.160.60:FF:002343">
    <property type="entry name" value="Zinc finger protein 33A"/>
    <property type="match status" value="2"/>
</dbReference>
<evidence type="ECO:0000313" key="13">
    <source>
        <dbReference type="Proteomes" id="UP000694393"/>
    </source>
</evidence>
<keyword evidence="3" id="KW-0479">Metal-binding</keyword>
<evidence type="ECO:0000256" key="1">
    <source>
        <dbReference type="ARBA" id="ARBA00004123"/>
    </source>
</evidence>
<dbReference type="FunFam" id="3.30.160.60:FF:001325">
    <property type="entry name" value="zinc finger protein 200"/>
    <property type="match status" value="1"/>
</dbReference>
<dbReference type="Proteomes" id="UP000694393">
    <property type="component" value="Unplaced"/>
</dbReference>
<dbReference type="Gene3D" id="3.30.160.60">
    <property type="entry name" value="Classic Zinc Finger"/>
    <property type="match status" value="6"/>
</dbReference>
<dbReference type="SUPFAM" id="SSF57667">
    <property type="entry name" value="beta-beta-alpha zinc fingers"/>
    <property type="match status" value="3"/>
</dbReference>
<evidence type="ECO:0000259" key="11">
    <source>
        <dbReference type="PROSITE" id="PS50157"/>
    </source>
</evidence>
<dbReference type="FunFam" id="3.30.160.60:FF:000045">
    <property type="entry name" value="ZFP69 zinc finger protein B"/>
    <property type="match status" value="1"/>
</dbReference>
<dbReference type="InterPro" id="IPR013087">
    <property type="entry name" value="Znf_C2H2_type"/>
</dbReference>
<dbReference type="PANTHER" id="PTHR23226">
    <property type="entry name" value="ZINC FINGER AND SCAN DOMAIN-CONTAINING"/>
    <property type="match status" value="1"/>
</dbReference>
<feature type="domain" description="C2H2-type" evidence="11">
    <location>
        <begin position="256"/>
        <end position="283"/>
    </location>
</feature>
<evidence type="ECO:0000256" key="7">
    <source>
        <dbReference type="ARBA" id="ARBA00023125"/>
    </source>
</evidence>
<evidence type="ECO:0000256" key="2">
    <source>
        <dbReference type="ARBA" id="ARBA00006991"/>
    </source>
</evidence>
<dbReference type="GO" id="GO:0000981">
    <property type="term" value="F:DNA-binding transcription factor activity, RNA polymerase II-specific"/>
    <property type="evidence" value="ECO:0007669"/>
    <property type="project" value="TreeGrafter"/>
</dbReference>
<evidence type="ECO:0000256" key="9">
    <source>
        <dbReference type="PROSITE-ProRule" id="PRU00042"/>
    </source>
</evidence>
<evidence type="ECO:0000256" key="5">
    <source>
        <dbReference type="ARBA" id="ARBA00022771"/>
    </source>
</evidence>
<dbReference type="Ensembl" id="ENSPCET00000022943.1">
    <property type="protein sequence ID" value="ENSPCEP00000022194.1"/>
    <property type="gene ID" value="ENSPCEG00000016973.1"/>
</dbReference>
<keyword evidence="8" id="KW-0539">Nucleus</keyword>
<comment type="subcellular location">
    <subcellularLocation>
        <location evidence="1">Nucleus</location>
    </subcellularLocation>
</comment>
<evidence type="ECO:0000256" key="10">
    <source>
        <dbReference type="SAM" id="MobiDB-lite"/>
    </source>
</evidence>
<dbReference type="GO" id="GO:0000978">
    <property type="term" value="F:RNA polymerase II cis-regulatory region sequence-specific DNA binding"/>
    <property type="evidence" value="ECO:0007669"/>
    <property type="project" value="TreeGrafter"/>
</dbReference>